<sequence length="165" mass="18360">MGLLSGLIILLDLPHFWIKLIFPTASYMPTWALLCTKSAPKLALFLLLANLTPGPAFWYRYFSLQDKQCTNHFSRGKLASKATISGMQLHAYATISLGPVTVRVTLSAVKDVRMQTRQAIILPLNTTNQPHAMITLPRCKKEKTILLFDGCHESKGSSISSIETR</sequence>
<dbReference type="EMBL" id="LN649229">
    <property type="protein sequence ID" value="CEI67024.1"/>
    <property type="molecule type" value="Genomic_DNA"/>
</dbReference>
<accession>A0A2L2T806</accession>
<reference evidence="3" key="1">
    <citation type="submission" date="2014-10" db="EMBL/GenBank/DDBJ databases">
        <authorList>
            <person name="King R."/>
        </authorList>
    </citation>
    <scope>NUCLEOTIDE SEQUENCE [LARGE SCALE GENOMIC DNA]</scope>
    <source>
        <strain evidence="3">A3/5</strain>
    </source>
</reference>
<dbReference type="Proteomes" id="UP000245910">
    <property type="component" value="Chromosome I"/>
</dbReference>
<keyword evidence="1" id="KW-0812">Transmembrane</keyword>
<keyword evidence="1" id="KW-1133">Transmembrane helix</keyword>
<keyword evidence="3" id="KW-1185">Reference proteome</keyword>
<keyword evidence="1" id="KW-0472">Membrane</keyword>
<dbReference type="AlphaFoldDB" id="A0A2L2T806"/>
<feature type="transmembrane region" description="Helical" evidence="1">
    <location>
        <begin position="42"/>
        <end position="61"/>
    </location>
</feature>
<evidence type="ECO:0000313" key="2">
    <source>
        <dbReference type="EMBL" id="CEI67024.1"/>
    </source>
</evidence>
<proteinExistence type="predicted"/>
<feature type="transmembrane region" description="Helical" evidence="1">
    <location>
        <begin position="16"/>
        <end position="35"/>
    </location>
</feature>
<protein>
    <submittedName>
        <fullName evidence="2">Uncharacterized protein</fullName>
    </submittedName>
</protein>
<evidence type="ECO:0000256" key="1">
    <source>
        <dbReference type="SAM" id="Phobius"/>
    </source>
</evidence>
<evidence type="ECO:0000313" key="3">
    <source>
        <dbReference type="Proteomes" id="UP000245910"/>
    </source>
</evidence>
<organism evidence="2 3">
    <name type="scientific">Fusarium venenatum</name>
    <dbReference type="NCBI Taxonomy" id="56646"/>
    <lineage>
        <taxon>Eukaryota</taxon>
        <taxon>Fungi</taxon>
        <taxon>Dikarya</taxon>
        <taxon>Ascomycota</taxon>
        <taxon>Pezizomycotina</taxon>
        <taxon>Sordariomycetes</taxon>
        <taxon>Hypocreomycetidae</taxon>
        <taxon>Hypocreales</taxon>
        <taxon>Nectriaceae</taxon>
        <taxon>Fusarium</taxon>
    </lineage>
</organism>
<name>A0A2L2T806_9HYPO</name>